<dbReference type="EMBL" id="KN714731">
    <property type="protein sequence ID" value="KUI59502.1"/>
    <property type="molecule type" value="Genomic_DNA"/>
</dbReference>
<dbReference type="PROSITE" id="PS50097">
    <property type="entry name" value="BTB"/>
    <property type="match status" value="1"/>
</dbReference>
<keyword evidence="3" id="KW-1185">Reference proteome</keyword>
<dbReference type="SUPFAM" id="SSF54695">
    <property type="entry name" value="POZ domain"/>
    <property type="match status" value="1"/>
</dbReference>
<name>A0A194V6A6_CYTMA</name>
<proteinExistence type="predicted"/>
<evidence type="ECO:0000313" key="2">
    <source>
        <dbReference type="EMBL" id="KUI59502.1"/>
    </source>
</evidence>
<dbReference type="AlphaFoldDB" id="A0A194V6A6"/>
<sequence>MSTQLGEDNLKLLESGTLSDIEIRCKKRVWKAHKSILCSGSTWFEEAVADNEKESQDGKIKITRMDPDTMDIVLKYIYSGEVILKTPMSIGFRLESFVRLWKHGNFFQLDQVKEKALELLRGNFVANACWQWTYDTHGTKYETCDIAKLNQDLFHAVQLAYYRNPTARLVQKTLAACVYAMGTDIDNVRLASMRATYSQFNIDLMAVLAGVRFDPRFSVVYGPDGLVEAVDEEVLDRRWECPRCEESSYMPQVTGDPFSQGKHKWCLGCAKGALVSRVQHVVSLM</sequence>
<gene>
    <name evidence="2" type="ORF">VP1G_06737</name>
</gene>
<evidence type="ECO:0000313" key="3">
    <source>
        <dbReference type="Proteomes" id="UP000078576"/>
    </source>
</evidence>
<evidence type="ECO:0000259" key="1">
    <source>
        <dbReference type="PROSITE" id="PS50097"/>
    </source>
</evidence>
<dbReference type="Pfam" id="PF00651">
    <property type="entry name" value="BTB"/>
    <property type="match status" value="1"/>
</dbReference>
<organism evidence="2 3">
    <name type="scientific">Cytospora mali</name>
    <name type="common">Apple Valsa canker fungus</name>
    <name type="synonym">Valsa mali</name>
    <dbReference type="NCBI Taxonomy" id="578113"/>
    <lineage>
        <taxon>Eukaryota</taxon>
        <taxon>Fungi</taxon>
        <taxon>Dikarya</taxon>
        <taxon>Ascomycota</taxon>
        <taxon>Pezizomycotina</taxon>
        <taxon>Sordariomycetes</taxon>
        <taxon>Sordariomycetidae</taxon>
        <taxon>Diaporthales</taxon>
        <taxon>Cytosporaceae</taxon>
        <taxon>Cytospora</taxon>
    </lineage>
</organism>
<dbReference type="SMART" id="SM00225">
    <property type="entry name" value="BTB"/>
    <property type="match status" value="1"/>
</dbReference>
<dbReference type="Gene3D" id="3.30.710.10">
    <property type="entry name" value="Potassium Channel Kv1.1, Chain A"/>
    <property type="match status" value="1"/>
</dbReference>
<feature type="domain" description="BTB" evidence="1">
    <location>
        <begin position="19"/>
        <end position="86"/>
    </location>
</feature>
<dbReference type="InterPro" id="IPR000210">
    <property type="entry name" value="BTB/POZ_dom"/>
</dbReference>
<accession>A0A194V6A6</accession>
<protein>
    <submittedName>
        <fullName evidence="2">Kelch-like protein 38</fullName>
    </submittedName>
</protein>
<dbReference type="Proteomes" id="UP000078576">
    <property type="component" value="Unassembled WGS sequence"/>
</dbReference>
<dbReference type="OrthoDB" id="6359816at2759"/>
<dbReference type="CDD" id="cd18186">
    <property type="entry name" value="BTB_POZ_ZBTB_KLHL-like"/>
    <property type="match status" value="1"/>
</dbReference>
<reference evidence="3" key="1">
    <citation type="submission" date="2014-12" db="EMBL/GenBank/DDBJ databases">
        <title>Genome Sequence of Valsa Canker Pathogens Uncovers a Specific Adaption of Colonization on Woody Bark.</title>
        <authorList>
            <person name="Yin Z."/>
            <person name="Liu H."/>
            <person name="Gao X."/>
            <person name="Li Z."/>
            <person name="Song N."/>
            <person name="Ke X."/>
            <person name="Dai Q."/>
            <person name="Wu Y."/>
            <person name="Sun Y."/>
            <person name="Xu J.-R."/>
            <person name="Kang Z.K."/>
            <person name="Wang L."/>
            <person name="Huang L."/>
        </authorList>
    </citation>
    <scope>NUCLEOTIDE SEQUENCE [LARGE SCALE GENOMIC DNA]</scope>
    <source>
        <strain evidence="3">SXYL134</strain>
    </source>
</reference>
<dbReference type="InterPro" id="IPR011333">
    <property type="entry name" value="SKP1/BTB/POZ_sf"/>
</dbReference>
<dbReference type="PANTHER" id="PTHR24413">
    <property type="entry name" value="SPECKLE-TYPE POZ PROTEIN"/>
    <property type="match status" value="1"/>
</dbReference>
<dbReference type="STRING" id="694573.A0A194V6A6"/>